<accession>A0ABV6U9U4</accession>
<keyword evidence="1" id="KW-0812">Transmembrane</keyword>
<sequence length="82" mass="8902">MNAHHRGDSDADQDSTRIGFLRPALWLLLIISGAGNVITSLVDGDVIVDIAFGTVALVCVIALVTQHYRHRRTSAVPDARDH</sequence>
<gene>
    <name evidence="2" type="ORF">ACFHYQ_21925</name>
</gene>
<protein>
    <recommendedName>
        <fullName evidence="4">DUF2631 domain-containing protein</fullName>
    </recommendedName>
</protein>
<dbReference type="RefSeq" id="WP_394302993.1">
    <property type="nucleotide sequence ID" value="NZ_JBHMQT010000044.1"/>
</dbReference>
<keyword evidence="3" id="KW-1185">Reference proteome</keyword>
<dbReference type="Proteomes" id="UP001589870">
    <property type="component" value="Unassembled WGS sequence"/>
</dbReference>
<organism evidence="2 3">
    <name type="scientific">Sphaerimonospora cavernae</name>
    <dbReference type="NCBI Taxonomy" id="1740611"/>
    <lineage>
        <taxon>Bacteria</taxon>
        <taxon>Bacillati</taxon>
        <taxon>Actinomycetota</taxon>
        <taxon>Actinomycetes</taxon>
        <taxon>Streptosporangiales</taxon>
        <taxon>Streptosporangiaceae</taxon>
        <taxon>Sphaerimonospora</taxon>
    </lineage>
</organism>
<evidence type="ECO:0000313" key="3">
    <source>
        <dbReference type="Proteomes" id="UP001589870"/>
    </source>
</evidence>
<name>A0ABV6U9U4_9ACTN</name>
<reference evidence="2 3" key="1">
    <citation type="submission" date="2024-09" db="EMBL/GenBank/DDBJ databases">
        <authorList>
            <person name="Sun Q."/>
            <person name="Mori K."/>
        </authorList>
    </citation>
    <scope>NUCLEOTIDE SEQUENCE [LARGE SCALE GENOMIC DNA]</scope>
    <source>
        <strain evidence="2 3">TBRC 1851</strain>
    </source>
</reference>
<proteinExistence type="predicted"/>
<dbReference type="EMBL" id="JBHMQT010000044">
    <property type="protein sequence ID" value="MFC0864956.1"/>
    <property type="molecule type" value="Genomic_DNA"/>
</dbReference>
<evidence type="ECO:0000256" key="1">
    <source>
        <dbReference type="SAM" id="Phobius"/>
    </source>
</evidence>
<comment type="caution">
    <text evidence="2">The sequence shown here is derived from an EMBL/GenBank/DDBJ whole genome shotgun (WGS) entry which is preliminary data.</text>
</comment>
<feature type="transmembrane region" description="Helical" evidence="1">
    <location>
        <begin position="20"/>
        <end position="40"/>
    </location>
</feature>
<keyword evidence="1" id="KW-0472">Membrane</keyword>
<keyword evidence="1" id="KW-1133">Transmembrane helix</keyword>
<feature type="transmembrane region" description="Helical" evidence="1">
    <location>
        <begin position="46"/>
        <end position="64"/>
    </location>
</feature>
<evidence type="ECO:0000313" key="2">
    <source>
        <dbReference type="EMBL" id="MFC0864956.1"/>
    </source>
</evidence>
<evidence type="ECO:0008006" key="4">
    <source>
        <dbReference type="Google" id="ProtNLM"/>
    </source>
</evidence>